<feature type="compositionally biased region" description="Polar residues" evidence="3">
    <location>
        <begin position="1"/>
        <end position="25"/>
    </location>
</feature>
<proteinExistence type="predicted"/>
<name>G0RZN5_CHATD</name>
<feature type="domain" description="BZIP" evidence="4">
    <location>
        <begin position="65"/>
        <end position="123"/>
    </location>
</feature>
<dbReference type="CDD" id="cd14688">
    <property type="entry name" value="bZIP_YAP"/>
    <property type="match status" value="1"/>
</dbReference>
<comment type="subcellular location">
    <subcellularLocation>
        <location evidence="1">Nucleus</location>
    </subcellularLocation>
</comment>
<dbReference type="Gene3D" id="1.20.5.170">
    <property type="match status" value="1"/>
</dbReference>
<feature type="compositionally biased region" description="Basic and acidic residues" evidence="3">
    <location>
        <begin position="38"/>
        <end position="49"/>
    </location>
</feature>
<dbReference type="EMBL" id="GL988032">
    <property type="protein sequence ID" value="EGS23663.1"/>
    <property type="molecule type" value="Genomic_DNA"/>
</dbReference>
<organism evidence="6">
    <name type="scientific">Chaetomium thermophilum (strain DSM 1495 / CBS 144.50 / IMI 039719)</name>
    <name type="common">Thermochaetoides thermophila</name>
    <dbReference type="NCBI Taxonomy" id="759272"/>
    <lineage>
        <taxon>Eukaryota</taxon>
        <taxon>Fungi</taxon>
        <taxon>Dikarya</taxon>
        <taxon>Ascomycota</taxon>
        <taxon>Pezizomycotina</taxon>
        <taxon>Sordariomycetes</taxon>
        <taxon>Sordariomycetidae</taxon>
        <taxon>Sordariales</taxon>
        <taxon>Chaetomiaceae</taxon>
        <taxon>Thermochaetoides</taxon>
    </lineage>
</organism>
<dbReference type="eggNOG" id="ENOG502QZI3">
    <property type="taxonomic scope" value="Eukaryota"/>
</dbReference>
<evidence type="ECO:0000313" key="6">
    <source>
        <dbReference type="Proteomes" id="UP000008066"/>
    </source>
</evidence>
<dbReference type="SUPFAM" id="SSF57959">
    <property type="entry name" value="Leucine zipper domain"/>
    <property type="match status" value="1"/>
</dbReference>
<accession>G0RZN5</accession>
<evidence type="ECO:0000256" key="3">
    <source>
        <dbReference type="SAM" id="MobiDB-lite"/>
    </source>
</evidence>
<dbReference type="KEGG" id="cthr:CTHT_0003600"/>
<feature type="region of interest" description="Disordered" evidence="3">
    <location>
        <begin position="1"/>
        <end position="80"/>
    </location>
</feature>
<dbReference type="HOGENOM" id="CLU_036934_1_1_1"/>
<keyword evidence="2" id="KW-0539">Nucleus</keyword>
<dbReference type="Proteomes" id="UP000008066">
    <property type="component" value="Unassembled WGS sequence"/>
</dbReference>
<dbReference type="GO" id="GO:0001228">
    <property type="term" value="F:DNA-binding transcription activator activity, RNA polymerase II-specific"/>
    <property type="evidence" value="ECO:0007669"/>
    <property type="project" value="TreeGrafter"/>
</dbReference>
<dbReference type="PROSITE" id="PS50217">
    <property type="entry name" value="BZIP"/>
    <property type="match status" value="1"/>
</dbReference>
<dbReference type="Gene3D" id="1.10.238.100">
    <property type="entry name" value="YAP1 redox domain. Chain B"/>
    <property type="match status" value="1"/>
</dbReference>
<sequence>MASASPQNSLPQPSYSTGTSGQDTDPLSVFNLSILKTLAEKRATRDGNPPKRRGPKPGSKPALTRRQELNRQAQRTHRERKEAYIKALEDEVLRLREIFSNIAREKERLVEENRRLKTLLAQVGINYGRPVTEDLMSQQSTSCMSSSSIAGSYGPGSSNSTAFTPPPLSACTGPMEANAEAMTHGPNLVLDYEQIGIDFVLTLEKPCMNHMPWLLERNYETGLNEPCGHALMASCPPEPFSDLTPDIPFGDSYGNRSHSGTGNKSKSNTACSADGGTSQDSTSAVGNHGQRTWELSKADLTTLLDLSKKLDLDGEITPVMAWGMILGHPRFSELREEDFVRLTEELKGKVRCYGFGAVMEEFEVRDALESIFATKMELGVAY</sequence>
<feature type="compositionally biased region" description="Polar residues" evidence="3">
    <location>
        <begin position="254"/>
        <end position="285"/>
    </location>
</feature>
<keyword evidence="6" id="KW-1185">Reference proteome</keyword>
<evidence type="ECO:0000256" key="1">
    <source>
        <dbReference type="ARBA" id="ARBA00004123"/>
    </source>
</evidence>
<dbReference type="SMART" id="SM00338">
    <property type="entry name" value="BRLZ"/>
    <property type="match status" value="1"/>
</dbReference>
<dbReference type="GeneID" id="18254398"/>
<dbReference type="GO" id="GO:0000976">
    <property type="term" value="F:transcription cis-regulatory region binding"/>
    <property type="evidence" value="ECO:0007669"/>
    <property type="project" value="InterPro"/>
</dbReference>
<dbReference type="PANTHER" id="PTHR40621">
    <property type="entry name" value="TRANSCRIPTION FACTOR KAPC-RELATED"/>
    <property type="match status" value="1"/>
</dbReference>
<protein>
    <recommendedName>
        <fullName evidence="4">BZIP domain-containing protein</fullName>
    </recommendedName>
</protein>
<dbReference type="AlphaFoldDB" id="G0RZN5"/>
<gene>
    <name evidence="5" type="ORF">CTHT_0003600</name>
</gene>
<reference evidence="5 6" key="1">
    <citation type="journal article" date="2011" name="Cell">
        <title>Insight into structure and assembly of the nuclear pore complex by utilizing the genome of a eukaryotic thermophile.</title>
        <authorList>
            <person name="Amlacher S."/>
            <person name="Sarges P."/>
            <person name="Flemming D."/>
            <person name="van Noort V."/>
            <person name="Kunze R."/>
            <person name="Devos D.P."/>
            <person name="Arumugam M."/>
            <person name="Bork P."/>
            <person name="Hurt E."/>
        </authorList>
    </citation>
    <scope>NUCLEOTIDE SEQUENCE [LARGE SCALE GENOMIC DNA]</scope>
    <source>
        <strain evidence="6">DSM 1495 / CBS 144.50 / IMI 039719</strain>
    </source>
</reference>
<evidence type="ECO:0000259" key="4">
    <source>
        <dbReference type="PROSITE" id="PS50217"/>
    </source>
</evidence>
<dbReference type="InterPro" id="IPR046347">
    <property type="entry name" value="bZIP_sf"/>
</dbReference>
<evidence type="ECO:0000313" key="5">
    <source>
        <dbReference type="EMBL" id="EGS23663.1"/>
    </source>
</evidence>
<dbReference type="OMA" id="TKVRCYG"/>
<dbReference type="RefSeq" id="XP_006690905.1">
    <property type="nucleotide sequence ID" value="XM_006690842.1"/>
</dbReference>
<dbReference type="InterPro" id="IPR050936">
    <property type="entry name" value="AP-1-like"/>
</dbReference>
<feature type="region of interest" description="Disordered" evidence="3">
    <location>
        <begin position="244"/>
        <end position="289"/>
    </location>
</feature>
<dbReference type="InterPro" id="IPR004827">
    <property type="entry name" value="bZIP"/>
</dbReference>
<dbReference type="GO" id="GO:0090575">
    <property type="term" value="C:RNA polymerase II transcription regulator complex"/>
    <property type="evidence" value="ECO:0007669"/>
    <property type="project" value="TreeGrafter"/>
</dbReference>
<dbReference type="PANTHER" id="PTHR40621:SF6">
    <property type="entry name" value="AP-1-LIKE TRANSCRIPTION FACTOR YAP1-RELATED"/>
    <property type="match status" value="1"/>
</dbReference>
<evidence type="ECO:0000256" key="2">
    <source>
        <dbReference type="ARBA" id="ARBA00023242"/>
    </source>
</evidence>
<dbReference type="OrthoDB" id="2590011at2759"/>